<name>A0A3A9KAN0_9BACI</name>
<sequence>MIRRVVMKSILKDTREYNKLASLDFNKIITGVIISHGIWACTFIYLNIPILVWSSIITIAIQVINFRLVKNQYFQLYFLAIFLPTITAVIIATITIGWGAGFHYYILIFPLFVSFVSKGLIKYFIIFSSTIAYIILYYLVAKNTDIVPLYVFETFHILNFIGLLVFTVFTTSLYQRTNISMLHKLQGMAMIDPLTGIYNRRTMYVFLNNAVKENRAGYVLLVDIDDFKEINDKYGHDCGDAALIFCSEIFKKMITGQGIVARWGGEEFLFLIYSDREEIAEQIAYNIKEAMEREGAFSYEKCEITLSITGGLAKIDDSSDIEETIKAADKALYIGKNSGKNQIVI</sequence>
<reference evidence="3 4" key="1">
    <citation type="submission" date="2017-10" db="EMBL/GenBank/DDBJ databases">
        <title>Bacillus sp. nov., a halophilic bacterium isolated from a Keqin Lake.</title>
        <authorList>
            <person name="Wang H."/>
        </authorList>
    </citation>
    <scope>NUCLEOTIDE SEQUENCE [LARGE SCALE GENOMIC DNA]</scope>
    <source>
        <strain evidence="3 4">KCTC 13187</strain>
    </source>
</reference>
<dbReference type="Gene3D" id="3.30.70.270">
    <property type="match status" value="1"/>
</dbReference>
<dbReference type="InterPro" id="IPR050469">
    <property type="entry name" value="Diguanylate_Cyclase"/>
</dbReference>
<comment type="caution">
    <text evidence="3">The sequence shown here is derived from an EMBL/GenBank/DDBJ whole genome shotgun (WGS) entry which is preliminary data.</text>
</comment>
<evidence type="ECO:0000259" key="2">
    <source>
        <dbReference type="PROSITE" id="PS50887"/>
    </source>
</evidence>
<feature type="domain" description="GGDEF" evidence="2">
    <location>
        <begin position="215"/>
        <end position="345"/>
    </location>
</feature>
<feature type="transmembrane region" description="Helical" evidence="1">
    <location>
        <begin position="44"/>
        <end position="64"/>
    </location>
</feature>
<keyword evidence="1" id="KW-1133">Transmembrane helix</keyword>
<dbReference type="SUPFAM" id="SSF55073">
    <property type="entry name" value="Nucleotide cyclase"/>
    <property type="match status" value="1"/>
</dbReference>
<feature type="transmembrane region" description="Helical" evidence="1">
    <location>
        <begin position="123"/>
        <end position="140"/>
    </location>
</feature>
<dbReference type="NCBIfam" id="TIGR00254">
    <property type="entry name" value="GGDEF"/>
    <property type="match status" value="1"/>
</dbReference>
<feature type="transmembrane region" description="Helical" evidence="1">
    <location>
        <begin position="100"/>
        <end position="116"/>
    </location>
</feature>
<dbReference type="CDD" id="cd01949">
    <property type="entry name" value="GGDEF"/>
    <property type="match status" value="1"/>
</dbReference>
<keyword evidence="1" id="KW-0472">Membrane</keyword>
<evidence type="ECO:0000256" key="1">
    <source>
        <dbReference type="SAM" id="Phobius"/>
    </source>
</evidence>
<dbReference type="EMBL" id="PDOE01000006">
    <property type="protein sequence ID" value="RKL66633.1"/>
    <property type="molecule type" value="Genomic_DNA"/>
</dbReference>
<dbReference type="Proteomes" id="UP000281498">
    <property type="component" value="Unassembled WGS sequence"/>
</dbReference>
<evidence type="ECO:0000313" key="4">
    <source>
        <dbReference type="Proteomes" id="UP000281498"/>
    </source>
</evidence>
<dbReference type="InterPro" id="IPR000160">
    <property type="entry name" value="GGDEF_dom"/>
</dbReference>
<dbReference type="PROSITE" id="PS50887">
    <property type="entry name" value="GGDEF"/>
    <property type="match status" value="1"/>
</dbReference>
<dbReference type="InterPro" id="IPR029787">
    <property type="entry name" value="Nucleotide_cyclase"/>
</dbReference>
<dbReference type="OrthoDB" id="9759607at2"/>
<feature type="transmembrane region" description="Helical" evidence="1">
    <location>
        <begin position="155"/>
        <end position="174"/>
    </location>
</feature>
<dbReference type="SMART" id="SM00267">
    <property type="entry name" value="GGDEF"/>
    <property type="match status" value="1"/>
</dbReference>
<dbReference type="AlphaFoldDB" id="A0A3A9KAN0"/>
<feature type="transmembrane region" description="Helical" evidence="1">
    <location>
        <begin position="76"/>
        <end position="94"/>
    </location>
</feature>
<organism evidence="3 4">
    <name type="scientific">Salipaludibacillus neizhouensis</name>
    <dbReference type="NCBI Taxonomy" id="885475"/>
    <lineage>
        <taxon>Bacteria</taxon>
        <taxon>Bacillati</taxon>
        <taxon>Bacillota</taxon>
        <taxon>Bacilli</taxon>
        <taxon>Bacillales</taxon>
        <taxon>Bacillaceae</taxon>
    </lineage>
</organism>
<dbReference type="GO" id="GO:1902201">
    <property type="term" value="P:negative regulation of bacterial-type flagellum-dependent cell motility"/>
    <property type="evidence" value="ECO:0007669"/>
    <property type="project" value="TreeGrafter"/>
</dbReference>
<gene>
    <name evidence="3" type="ORF">CR203_15220</name>
</gene>
<evidence type="ECO:0000313" key="3">
    <source>
        <dbReference type="EMBL" id="RKL66633.1"/>
    </source>
</evidence>
<proteinExistence type="predicted"/>
<feature type="transmembrane region" description="Helical" evidence="1">
    <location>
        <begin position="20"/>
        <end position="38"/>
    </location>
</feature>
<dbReference type="GO" id="GO:0005886">
    <property type="term" value="C:plasma membrane"/>
    <property type="evidence" value="ECO:0007669"/>
    <property type="project" value="TreeGrafter"/>
</dbReference>
<dbReference type="Pfam" id="PF00990">
    <property type="entry name" value="GGDEF"/>
    <property type="match status" value="1"/>
</dbReference>
<dbReference type="GO" id="GO:0052621">
    <property type="term" value="F:diguanylate cyclase activity"/>
    <property type="evidence" value="ECO:0007669"/>
    <property type="project" value="TreeGrafter"/>
</dbReference>
<protein>
    <recommendedName>
        <fullName evidence="2">GGDEF domain-containing protein</fullName>
    </recommendedName>
</protein>
<keyword evidence="1" id="KW-0812">Transmembrane</keyword>
<dbReference type="InterPro" id="IPR043128">
    <property type="entry name" value="Rev_trsase/Diguanyl_cyclase"/>
</dbReference>
<accession>A0A3A9KAN0</accession>
<dbReference type="GO" id="GO:0043709">
    <property type="term" value="P:cell adhesion involved in single-species biofilm formation"/>
    <property type="evidence" value="ECO:0007669"/>
    <property type="project" value="TreeGrafter"/>
</dbReference>
<dbReference type="PANTHER" id="PTHR45138">
    <property type="entry name" value="REGULATORY COMPONENTS OF SENSORY TRANSDUCTION SYSTEM"/>
    <property type="match status" value="1"/>
</dbReference>
<keyword evidence="4" id="KW-1185">Reference proteome</keyword>
<dbReference type="PANTHER" id="PTHR45138:SF9">
    <property type="entry name" value="DIGUANYLATE CYCLASE DGCM-RELATED"/>
    <property type="match status" value="1"/>
</dbReference>